<proteinExistence type="predicted"/>
<organism evidence="2 3">
    <name type="scientific">Rubrivivax gelatinosus</name>
    <name type="common">Rhodocyclus gelatinosus</name>
    <name type="synonym">Rhodopseudomonas gelatinosa</name>
    <dbReference type="NCBI Taxonomy" id="28068"/>
    <lineage>
        <taxon>Bacteria</taxon>
        <taxon>Pseudomonadati</taxon>
        <taxon>Pseudomonadota</taxon>
        <taxon>Betaproteobacteria</taxon>
        <taxon>Burkholderiales</taxon>
        <taxon>Sphaerotilaceae</taxon>
        <taxon>Rubrivivax</taxon>
    </lineage>
</organism>
<dbReference type="GeneID" id="99685101"/>
<gene>
    <name evidence="2" type="ORF">EV684_102112</name>
</gene>
<dbReference type="AlphaFoldDB" id="A0A4R2MAI9"/>
<dbReference type="OrthoDB" id="9781985at2"/>
<dbReference type="EMBL" id="SLXD01000002">
    <property type="protein sequence ID" value="TCP04359.1"/>
    <property type="molecule type" value="Genomic_DNA"/>
</dbReference>
<dbReference type="RefSeq" id="WP_132644872.1">
    <property type="nucleotide sequence ID" value="NZ_CP181386.1"/>
</dbReference>
<name>A0A4R2MAI9_RUBGE</name>
<reference evidence="2 3" key="1">
    <citation type="submission" date="2019-03" db="EMBL/GenBank/DDBJ databases">
        <title>Genomic Encyclopedia of Type Strains, Phase IV (KMG-IV): sequencing the most valuable type-strain genomes for metagenomic binning, comparative biology and taxonomic classification.</title>
        <authorList>
            <person name="Goeker M."/>
        </authorList>
    </citation>
    <scope>NUCLEOTIDE SEQUENCE [LARGE SCALE GENOMIC DNA]</scope>
    <source>
        <strain evidence="2 3">DSM 1709</strain>
    </source>
</reference>
<evidence type="ECO:0000256" key="1">
    <source>
        <dbReference type="SAM" id="MobiDB-lite"/>
    </source>
</evidence>
<evidence type="ECO:0000313" key="3">
    <source>
        <dbReference type="Proteomes" id="UP000295106"/>
    </source>
</evidence>
<comment type="caution">
    <text evidence="2">The sequence shown here is derived from an EMBL/GenBank/DDBJ whole genome shotgun (WGS) entry which is preliminary data.</text>
</comment>
<dbReference type="Proteomes" id="UP000295106">
    <property type="component" value="Unassembled WGS sequence"/>
</dbReference>
<feature type="region of interest" description="Disordered" evidence="1">
    <location>
        <begin position="1"/>
        <end position="20"/>
    </location>
</feature>
<accession>A0A4R2MAI9</accession>
<protein>
    <submittedName>
        <fullName evidence="2">Uncharacterized protein</fullName>
    </submittedName>
</protein>
<sequence length="69" mass="7319">MAGGEASRVGRRLPDPGPPEARTVRLLTRIGYGLWVPGGCAAAEAPGRNPAALDWLALALKCRVQPAWR</sequence>
<evidence type="ECO:0000313" key="2">
    <source>
        <dbReference type="EMBL" id="TCP04359.1"/>
    </source>
</evidence>